<evidence type="ECO:0000256" key="3">
    <source>
        <dbReference type="ARBA" id="ARBA00023242"/>
    </source>
</evidence>
<dbReference type="InterPro" id="IPR014612">
    <property type="entry name" value="Pop7/Rpp20"/>
</dbReference>
<dbReference type="Proteomes" id="UP000703269">
    <property type="component" value="Unassembled WGS sequence"/>
</dbReference>
<keyword evidence="2" id="KW-0819">tRNA processing</keyword>
<dbReference type="PANTHER" id="PTHR15314:SF1">
    <property type="entry name" value="RIBONUCLEASE P PROTEIN SUBUNIT P20"/>
    <property type="match status" value="1"/>
</dbReference>
<evidence type="ECO:0000256" key="4">
    <source>
        <dbReference type="SAM" id="MobiDB-lite"/>
    </source>
</evidence>
<dbReference type="AlphaFoldDB" id="A0A9P3G481"/>
<dbReference type="Pfam" id="PF12328">
    <property type="entry name" value="Rpp20"/>
    <property type="match status" value="1"/>
</dbReference>
<comment type="caution">
    <text evidence="5">The sequence shown here is derived from an EMBL/GenBank/DDBJ whole genome shotgun (WGS) entry which is preliminary data.</text>
</comment>
<evidence type="ECO:0000313" key="6">
    <source>
        <dbReference type="Proteomes" id="UP000703269"/>
    </source>
</evidence>
<reference evidence="5 6" key="1">
    <citation type="submission" date="2021-08" db="EMBL/GenBank/DDBJ databases">
        <title>Draft Genome Sequence of Phanerochaete sordida strain YK-624.</title>
        <authorList>
            <person name="Mori T."/>
            <person name="Dohra H."/>
            <person name="Suzuki T."/>
            <person name="Kawagishi H."/>
            <person name="Hirai H."/>
        </authorList>
    </citation>
    <scope>NUCLEOTIDE SEQUENCE [LARGE SCALE GENOMIC DNA]</scope>
    <source>
        <strain evidence="5 6">YK-624</strain>
    </source>
</reference>
<dbReference type="Gene3D" id="3.30.110.20">
    <property type="entry name" value="Alba-like domain"/>
    <property type="match status" value="1"/>
</dbReference>
<feature type="region of interest" description="Disordered" evidence="4">
    <location>
        <begin position="1"/>
        <end position="120"/>
    </location>
</feature>
<feature type="compositionally biased region" description="Polar residues" evidence="4">
    <location>
        <begin position="62"/>
        <end position="71"/>
    </location>
</feature>
<feature type="compositionally biased region" description="Polar residues" evidence="4">
    <location>
        <begin position="27"/>
        <end position="53"/>
    </location>
</feature>
<dbReference type="GO" id="GO:0005655">
    <property type="term" value="C:nucleolar ribonuclease P complex"/>
    <property type="evidence" value="ECO:0007669"/>
    <property type="project" value="InterPro"/>
</dbReference>
<keyword evidence="3" id="KW-0539">Nucleus</keyword>
<feature type="region of interest" description="Disordered" evidence="4">
    <location>
        <begin position="226"/>
        <end position="292"/>
    </location>
</feature>
<dbReference type="EMBL" id="BPQB01000008">
    <property type="protein sequence ID" value="GJE87981.1"/>
    <property type="molecule type" value="Genomic_DNA"/>
</dbReference>
<dbReference type="GO" id="GO:0000172">
    <property type="term" value="C:ribonuclease MRP complex"/>
    <property type="evidence" value="ECO:0007669"/>
    <property type="project" value="InterPro"/>
</dbReference>
<dbReference type="OrthoDB" id="416729at2759"/>
<comment type="subcellular location">
    <subcellularLocation>
        <location evidence="1">Nucleus</location>
        <location evidence="1">Nucleolus</location>
    </subcellularLocation>
</comment>
<proteinExistence type="predicted"/>
<gene>
    <name evidence="5" type="ORF">PsYK624_040640</name>
</gene>
<evidence type="ECO:0000256" key="2">
    <source>
        <dbReference type="ARBA" id="ARBA00022694"/>
    </source>
</evidence>
<dbReference type="GO" id="GO:0001682">
    <property type="term" value="P:tRNA 5'-leader removal"/>
    <property type="evidence" value="ECO:0007669"/>
    <property type="project" value="InterPro"/>
</dbReference>
<sequence length="292" mass="31100">MASVSAKGKRKAVETIAEEPTGKKAKTGTQISDNELGSSRGPTPAALSSTEATTVVKPTEPPTSVDSSEASIGSDKKKGKRKATESPADDSEAKASVRKLAPPRPFPTVPTSVSATGPRSAHVEGKNYICITRKTPLGAYLRRCKDVVLKAGHKTLHLHAMGAAIPHLVQLSVSLPEILPYSADEIHTEVLTGTVELQDEVTPEDEDEDISCRSRGKSTLSITITIGDGKDEGAHTGKGKKKPRNQFSTNMGDRGTRQPRQGGGQKGGGKRHEAAEREMSEQIVFRAEDMDE</sequence>
<feature type="compositionally biased region" description="Basic and acidic residues" evidence="4">
    <location>
        <begin position="270"/>
        <end position="280"/>
    </location>
</feature>
<evidence type="ECO:0000313" key="5">
    <source>
        <dbReference type="EMBL" id="GJE87981.1"/>
    </source>
</evidence>
<dbReference type="PANTHER" id="PTHR15314">
    <property type="entry name" value="RIBONUCLEASE P PROTEIN SUBUNIT P20"/>
    <property type="match status" value="1"/>
</dbReference>
<dbReference type="GO" id="GO:0003676">
    <property type="term" value="F:nucleic acid binding"/>
    <property type="evidence" value="ECO:0007669"/>
    <property type="project" value="InterPro"/>
</dbReference>
<name>A0A9P3G481_9APHY</name>
<dbReference type="SUPFAM" id="SSF82704">
    <property type="entry name" value="AlbA-like"/>
    <property type="match status" value="1"/>
</dbReference>
<dbReference type="InterPro" id="IPR036882">
    <property type="entry name" value="Alba-like_dom_sf"/>
</dbReference>
<evidence type="ECO:0000256" key="1">
    <source>
        <dbReference type="ARBA" id="ARBA00004604"/>
    </source>
</evidence>
<keyword evidence="6" id="KW-1185">Reference proteome</keyword>
<organism evidence="5 6">
    <name type="scientific">Phanerochaete sordida</name>
    <dbReference type="NCBI Taxonomy" id="48140"/>
    <lineage>
        <taxon>Eukaryota</taxon>
        <taxon>Fungi</taxon>
        <taxon>Dikarya</taxon>
        <taxon>Basidiomycota</taxon>
        <taxon>Agaricomycotina</taxon>
        <taxon>Agaricomycetes</taxon>
        <taxon>Polyporales</taxon>
        <taxon>Phanerochaetaceae</taxon>
        <taxon>Phanerochaete</taxon>
    </lineage>
</organism>
<accession>A0A9P3G481</accession>
<protein>
    <submittedName>
        <fullName evidence="5">Uncharacterized protein</fullName>
    </submittedName>
</protein>